<dbReference type="Pfam" id="PF23598">
    <property type="entry name" value="LRR_14"/>
    <property type="match status" value="1"/>
</dbReference>
<dbReference type="InterPro" id="IPR027417">
    <property type="entry name" value="P-loop_NTPase"/>
</dbReference>
<feature type="domain" description="Disease resistance R13L4/SHOC-2-like LRR" evidence="11">
    <location>
        <begin position="539"/>
        <end position="648"/>
    </location>
</feature>
<dbReference type="FunFam" id="3.40.50.300:FF:001091">
    <property type="entry name" value="Probable disease resistance protein At1g61300"/>
    <property type="match status" value="1"/>
</dbReference>
<evidence type="ECO:0000259" key="10">
    <source>
        <dbReference type="Pfam" id="PF23559"/>
    </source>
</evidence>
<evidence type="ECO:0000256" key="3">
    <source>
        <dbReference type="ARBA" id="ARBA00022737"/>
    </source>
</evidence>
<evidence type="ECO:0000259" key="11">
    <source>
        <dbReference type="Pfam" id="PF23598"/>
    </source>
</evidence>
<dbReference type="InterPro" id="IPR036388">
    <property type="entry name" value="WH-like_DNA-bd_sf"/>
</dbReference>
<dbReference type="Gene3D" id="1.20.5.4130">
    <property type="match status" value="1"/>
</dbReference>
<proteinExistence type="inferred from homology"/>
<sequence length="681" mass="76679">MEEQHEVLKRKLQAILDVIGDAEEQAAKHRQGAKAWLEAVRKVAYKANDVLDEFKYEALRRKAKAEGHYKALGMDVIKLFPTHNCFVFRRRMANKLCMILQEIDVLIVEMNAFRFEFKPQPPMPMKWRQTDACISTDSVDIAEESRAKEKNYLVGRLLAQASSEVLAILPIVGMGGLGKTTLAQLIYNDPEVQKYFELRLWVCVSDEFDVDSIADRIVKDNGCEASGSSALHRLQNAVSRKRYLLILDDVWNRDEPTKWEKLKSYLQHGGSGSSVVTTTRDETVAKLMLGTPEGAYKLGSLDEECIGKIIKRRAFGSKQEMEWPDELVKLVGEVAKRCAGTPLAAAALGSLLGTKTSKQEWDAVLNRSTICDEDNGILPVLKLSYNGLPSYMRQCFAYCAMFPKDYEINVEKLIQLWMANGFIPEKKGEHPEIIGKHIFVELASRSFFQDVKESPFMFRNTTVSKITCKIHDLMHDVAMDSMGNECATISTKLSTSEDVLRSARHLYLSVRQPKTVLNASLVKGSPAFQTLICDGCDEDMKILSKYNRIRALKINGGAFLISPKYLHHLRYLDLSRSGIEALPEDISILYHLQTLNLYYCGSLERLPKGLKYLTALRHLYTHKCEKLKSMPAELGHLTSLQTLTYFVAGSCDGLSEAANLPPSIKPCTFIAAAIFNTYQDI</sequence>
<evidence type="ECO:0000256" key="7">
    <source>
        <dbReference type="ARBA" id="ARBA00023054"/>
    </source>
</evidence>
<dbReference type="Pfam" id="PF00931">
    <property type="entry name" value="NB-ARC"/>
    <property type="match status" value="1"/>
</dbReference>
<evidence type="ECO:0000259" key="8">
    <source>
        <dbReference type="Pfam" id="PF00931"/>
    </source>
</evidence>
<dbReference type="FunFam" id="1.10.10.10:FF:000322">
    <property type="entry name" value="Probable disease resistance protein At1g63360"/>
    <property type="match status" value="1"/>
</dbReference>
<accession>A0ABC9F0D2</accession>
<dbReference type="InterPro" id="IPR055414">
    <property type="entry name" value="LRR_R13L4/SHOC2-like"/>
</dbReference>
<dbReference type="Gene3D" id="3.40.50.300">
    <property type="entry name" value="P-loop containing nucleotide triphosphate hydrolases"/>
    <property type="match status" value="1"/>
</dbReference>
<reference evidence="12" key="1">
    <citation type="submission" date="2024-10" db="EMBL/GenBank/DDBJ databases">
        <authorList>
            <person name="Ryan C."/>
        </authorList>
    </citation>
    <scope>NUCLEOTIDE SEQUENCE [LARGE SCALE GENOMIC DNA]</scope>
</reference>
<dbReference type="EMBL" id="OZ075115">
    <property type="protein sequence ID" value="CAL5066799.1"/>
    <property type="molecule type" value="Genomic_DNA"/>
</dbReference>
<dbReference type="SUPFAM" id="SSF52540">
    <property type="entry name" value="P-loop containing nucleoside triphosphate hydrolases"/>
    <property type="match status" value="1"/>
</dbReference>
<evidence type="ECO:0000313" key="12">
    <source>
        <dbReference type="EMBL" id="CAL5066799.1"/>
    </source>
</evidence>
<dbReference type="GO" id="GO:0009626">
    <property type="term" value="P:plant-type hypersensitive response"/>
    <property type="evidence" value="ECO:0007669"/>
    <property type="project" value="UniProtKB-ARBA"/>
</dbReference>
<keyword evidence="4" id="KW-0547">Nucleotide-binding</keyword>
<dbReference type="GO" id="GO:0005524">
    <property type="term" value="F:ATP binding"/>
    <property type="evidence" value="ECO:0007669"/>
    <property type="project" value="UniProtKB-KW"/>
</dbReference>
<keyword evidence="3" id="KW-0677">Repeat</keyword>
<dbReference type="Gene3D" id="3.80.10.10">
    <property type="entry name" value="Ribonuclease Inhibitor"/>
    <property type="match status" value="1"/>
</dbReference>
<feature type="domain" description="Disease resistance protein winged helix" evidence="10">
    <location>
        <begin position="401"/>
        <end position="478"/>
    </location>
</feature>
<dbReference type="SUPFAM" id="SSF52058">
    <property type="entry name" value="L domain-like"/>
    <property type="match status" value="1"/>
</dbReference>
<dbReference type="InterPro" id="IPR042197">
    <property type="entry name" value="Apaf_helical"/>
</dbReference>
<evidence type="ECO:0000256" key="2">
    <source>
        <dbReference type="ARBA" id="ARBA00022614"/>
    </source>
</evidence>
<dbReference type="Proteomes" id="UP001497457">
    <property type="component" value="Chromosome 5rd"/>
</dbReference>
<comment type="similarity">
    <text evidence="1">Belongs to the disease resistance NB-LRR family.</text>
</comment>
<keyword evidence="2" id="KW-0433">Leucine-rich repeat</keyword>
<evidence type="ECO:0000256" key="4">
    <source>
        <dbReference type="ARBA" id="ARBA00022741"/>
    </source>
</evidence>
<keyword evidence="5" id="KW-0611">Plant defense</keyword>
<dbReference type="InterPro" id="IPR032675">
    <property type="entry name" value="LRR_dom_sf"/>
</dbReference>
<dbReference type="Pfam" id="PF23559">
    <property type="entry name" value="WHD_DRP"/>
    <property type="match status" value="1"/>
</dbReference>
<evidence type="ECO:0000256" key="5">
    <source>
        <dbReference type="ARBA" id="ARBA00022821"/>
    </source>
</evidence>
<dbReference type="PANTHER" id="PTHR36766:SF55">
    <property type="entry name" value="OS11G0492900 PROTEIN"/>
    <property type="match status" value="1"/>
</dbReference>
<evidence type="ECO:0000256" key="6">
    <source>
        <dbReference type="ARBA" id="ARBA00022840"/>
    </source>
</evidence>
<evidence type="ECO:0000256" key="1">
    <source>
        <dbReference type="ARBA" id="ARBA00008894"/>
    </source>
</evidence>
<dbReference type="PANTHER" id="PTHR36766">
    <property type="entry name" value="PLANT BROAD-SPECTRUM MILDEW RESISTANCE PROTEIN RPW8"/>
    <property type="match status" value="1"/>
</dbReference>
<name>A0ABC9F0D2_9POAL</name>
<dbReference type="InterPro" id="IPR002182">
    <property type="entry name" value="NB-ARC"/>
</dbReference>
<protein>
    <submittedName>
        <fullName evidence="12">Uncharacterized protein</fullName>
    </submittedName>
</protein>
<keyword evidence="7" id="KW-0175">Coiled coil</keyword>
<dbReference type="Gene3D" id="1.10.8.430">
    <property type="entry name" value="Helical domain of apoptotic protease-activating factors"/>
    <property type="match status" value="1"/>
</dbReference>
<dbReference type="GO" id="GO:0002758">
    <property type="term" value="P:innate immune response-activating signaling pathway"/>
    <property type="evidence" value="ECO:0007669"/>
    <property type="project" value="UniProtKB-ARBA"/>
</dbReference>
<dbReference type="AlphaFoldDB" id="A0ABC9F0D2"/>
<dbReference type="Pfam" id="PF18052">
    <property type="entry name" value="Rx_N"/>
    <property type="match status" value="1"/>
</dbReference>
<keyword evidence="6" id="KW-0067">ATP-binding</keyword>
<organism evidence="12 13">
    <name type="scientific">Urochloa decumbens</name>
    <dbReference type="NCBI Taxonomy" id="240449"/>
    <lineage>
        <taxon>Eukaryota</taxon>
        <taxon>Viridiplantae</taxon>
        <taxon>Streptophyta</taxon>
        <taxon>Embryophyta</taxon>
        <taxon>Tracheophyta</taxon>
        <taxon>Spermatophyta</taxon>
        <taxon>Magnoliopsida</taxon>
        <taxon>Liliopsida</taxon>
        <taxon>Poales</taxon>
        <taxon>Poaceae</taxon>
        <taxon>PACMAD clade</taxon>
        <taxon>Panicoideae</taxon>
        <taxon>Panicodae</taxon>
        <taxon>Paniceae</taxon>
        <taxon>Melinidinae</taxon>
        <taxon>Urochloa</taxon>
    </lineage>
</organism>
<evidence type="ECO:0000313" key="13">
    <source>
        <dbReference type="Proteomes" id="UP001497457"/>
    </source>
</evidence>
<gene>
    <name evidence="12" type="ORF">URODEC1_LOCUS100639</name>
</gene>
<dbReference type="InterPro" id="IPR058922">
    <property type="entry name" value="WHD_DRP"/>
</dbReference>
<dbReference type="GO" id="GO:0042742">
    <property type="term" value="P:defense response to bacterium"/>
    <property type="evidence" value="ECO:0007669"/>
    <property type="project" value="UniProtKB-ARBA"/>
</dbReference>
<feature type="domain" description="Disease resistance N-terminal" evidence="9">
    <location>
        <begin position="2"/>
        <end position="65"/>
    </location>
</feature>
<evidence type="ECO:0000259" key="9">
    <source>
        <dbReference type="Pfam" id="PF18052"/>
    </source>
</evidence>
<keyword evidence="13" id="KW-1185">Reference proteome</keyword>
<feature type="domain" description="NB-ARC" evidence="8">
    <location>
        <begin position="149"/>
        <end position="314"/>
    </location>
</feature>
<dbReference type="InterPro" id="IPR041118">
    <property type="entry name" value="Rx_N"/>
</dbReference>
<dbReference type="PRINTS" id="PR00364">
    <property type="entry name" value="DISEASERSIST"/>
</dbReference>
<dbReference type="Gene3D" id="1.10.10.10">
    <property type="entry name" value="Winged helix-like DNA-binding domain superfamily/Winged helix DNA-binding domain"/>
    <property type="match status" value="1"/>
</dbReference>